<evidence type="ECO:0000313" key="2">
    <source>
        <dbReference type="Proteomes" id="UP001521116"/>
    </source>
</evidence>
<evidence type="ECO:0000313" key="1">
    <source>
        <dbReference type="EMBL" id="KAL1636235.1"/>
    </source>
</evidence>
<dbReference type="SMART" id="SM00855">
    <property type="entry name" value="PGAM"/>
    <property type="match status" value="1"/>
</dbReference>
<dbReference type="Pfam" id="PF00300">
    <property type="entry name" value="His_Phos_1"/>
    <property type="match status" value="1"/>
</dbReference>
<sequence length="243" mass="26904">MSDKDAGTPRVYLARHGETEWTINGRYTGATDLPLTPRGEHQVLGSGRALVGARKLIDPARLARVYVSPRTRAQRTFELLFPAHSQADLRAAGKVATTDALAEWDYGAYEGLLTGEIRARRAARGLDADRPWDIWRDGCEEGEAAADVTARLDGLIREIRELQAPCMHGERPADVVLVAHGHLLRAFTKRWLGYPMEFPLSMMLEPGGVGVLSYQHHSVEEPAFMIGMALPYLEDEGEKKKSS</sequence>
<dbReference type="CDD" id="cd07067">
    <property type="entry name" value="HP_PGM_like"/>
    <property type="match status" value="1"/>
</dbReference>
<dbReference type="SUPFAM" id="SSF53254">
    <property type="entry name" value="Phosphoglycerate mutase-like"/>
    <property type="match status" value="1"/>
</dbReference>
<accession>A0ABR3T9N0</accession>
<dbReference type="InterPro" id="IPR013078">
    <property type="entry name" value="His_Pase_superF_clade-1"/>
</dbReference>
<dbReference type="Gene3D" id="3.40.50.1240">
    <property type="entry name" value="Phosphoglycerate mutase-like"/>
    <property type="match status" value="1"/>
</dbReference>
<organism evidence="1 2">
    <name type="scientific">Neofusicoccum ribis</name>
    <dbReference type="NCBI Taxonomy" id="45134"/>
    <lineage>
        <taxon>Eukaryota</taxon>
        <taxon>Fungi</taxon>
        <taxon>Dikarya</taxon>
        <taxon>Ascomycota</taxon>
        <taxon>Pezizomycotina</taxon>
        <taxon>Dothideomycetes</taxon>
        <taxon>Dothideomycetes incertae sedis</taxon>
        <taxon>Botryosphaeriales</taxon>
        <taxon>Botryosphaeriaceae</taxon>
        <taxon>Neofusicoccum</taxon>
    </lineage>
</organism>
<gene>
    <name evidence="1" type="ORF">SLS56_001214</name>
</gene>
<keyword evidence="2" id="KW-1185">Reference proteome</keyword>
<protein>
    <recommendedName>
        <fullName evidence="3">Phosphoglycerate mutase</fullName>
    </recommendedName>
</protein>
<evidence type="ECO:0008006" key="3">
    <source>
        <dbReference type="Google" id="ProtNLM"/>
    </source>
</evidence>
<proteinExistence type="predicted"/>
<dbReference type="EMBL" id="JAJVDC020000007">
    <property type="protein sequence ID" value="KAL1636235.1"/>
    <property type="molecule type" value="Genomic_DNA"/>
</dbReference>
<comment type="caution">
    <text evidence="1">The sequence shown here is derived from an EMBL/GenBank/DDBJ whole genome shotgun (WGS) entry which is preliminary data.</text>
</comment>
<dbReference type="InterPro" id="IPR050275">
    <property type="entry name" value="PGM_Phosphatase"/>
</dbReference>
<dbReference type="PANTHER" id="PTHR48100">
    <property type="entry name" value="BROAD-SPECIFICITY PHOSPHATASE YOR283W-RELATED"/>
    <property type="match status" value="1"/>
</dbReference>
<dbReference type="PANTHER" id="PTHR48100:SF15">
    <property type="entry name" value="SEDOHEPTULOSE 1,7-BISPHOSPHATASE"/>
    <property type="match status" value="1"/>
</dbReference>
<dbReference type="Proteomes" id="UP001521116">
    <property type="component" value="Unassembled WGS sequence"/>
</dbReference>
<name>A0ABR3T9N0_9PEZI</name>
<dbReference type="InterPro" id="IPR029033">
    <property type="entry name" value="His_PPase_superfam"/>
</dbReference>
<reference evidence="1 2" key="1">
    <citation type="submission" date="2024-02" db="EMBL/GenBank/DDBJ databases">
        <title>De novo assembly and annotation of 12 fungi associated with fruit tree decline syndrome in Ontario, Canada.</title>
        <authorList>
            <person name="Sulman M."/>
            <person name="Ellouze W."/>
            <person name="Ilyukhin E."/>
        </authorList>
    </citation>
    <scope>NUCLEOTIDE SEQUENCE [LARGE SCALE GENOMIC DNA]</scope>
    <source>
        <strain evidence="1 2">M1-105</strain>
    </source>
</reference>